<evidence type="ECO:0000313" key="3">
    <source>
        <dbReference type="EMBL" id="KAL0573895.1"/>
    </source>
</evidence>
<dbReference type="Proteomes" id="UP001465976">
    <property type="component" value="Unassembled WGS sequence"/>
</dbReference>
<sequence length="652" mass="73150">MLIYKLQPATARTSLDVGRLRVDRIPENQFCPGKECEHMEEVYEKMSRKVVLNANDPFVQRLFELWQEVIIDVEDVDPVQDFSTYFVFESAHPPPQSTRPITSLELIHYIHVLQIFRTITPSTYKQSGASSFVAEFLLAPYYSPVSRRSDRYQRYAGTQWDIPIILQTSGQGSGRRVKYIPKSDVRLDVLVSEGCAVPIMFGEIDSRDGLRDRERLFLHGKVISEMLEKLVDGGVPLGTFYHQDGMIHLHPFCSKPHTEDPGYQEGQTYYGCRSYTSSPLAIFQYLFHLNNYGVWYLDPLADRMRDRRVRIKKSIDQSKADLARRLPTRNTQNPMPVFDIMSTHGPSASGSTSGSSGEEDAPGSGAESRLYPSELAVSTSGTGRDAEGQVKEEVFEEIRLEESILFGIRDQLSMRGLLLERYSMLPQHLGVAKLDGRLVVLKVVGEESDEVDIHKRLLQGDGGPTGHSGVKHIIPLLSTIATSLGTVLVTPLRLSLPPPSSWCSIDPTGSLVAQLFDAVEYIHSCGIAHLDIRPANIVLDEDESRLELIDFGISLRVSDPDATTSGFRGDPDWVAPEVAGEGRFWPFKADLWAAGLVIQRYTEHIGGFMGERYHRAASHLLHQDPQYRHLHFAQQELLRRSNSALSLSPAET</sequence>
<dbReference type="InterPro" id="IPR011009">
    <property type="entry name" value="Kinase-like_dom_sf"/>
</dbReference>
<dbReference type="PROSITE" id="PS50011">
    <property type="entry name" value="PROTEIN_KINASE_DOM"/>
    <property type="match status" value="1"/>
</dbReference>
<name>A0ABR3FF38_9AGAR</name>
<gene>
    <name evidence="3" type="ORF">V5O48_008043</name>
</gene>
<dbReference type="PANTHER" id="PTHR24347">
    <property type="entry name" value="SERINE/THREONINE-PROTEIN KINASE"/>
    <property type="match status" value="1"/>
</dbReference>
<evidence type="ECO:0000259" key="2">
    <source>
        <dbReference type="PROSITE" id="PS50011"/>
    </source>
</evidence>
<dbReference type="SUPFAM" id="SSF56112">
    <property type="entry name" value="Protein kinase-like (PK-like)"/>
    <property type="match status" value="1"/>
</dbReference>
<evidence type="ECO:0000256" key="1">
    <source>
        <dbReference type="SAM" id="MobiDB-lite"/>
    </source>
</evidence>
<dbReference type="CDD" id="cd00180">
    <property type="entry name" value="PKc"/>
    <property type="match status" value="1"/>
</dbReference>
<dbReference type="SMART" id="SM00220">
    <property type="entry name" value="S_TKc"/>
    <property type="match status" value="1"/>
</dbReference>
<accession>A0ABR3FF38</accession>
<protein>
    <recommendedName>
        <fullName evidence="2">Protein kinase domain-containing protein</fullName>
    </recommendedName>
</protein>
<reference evidence="3 4" key="1">
    <citation type="submission" date="2024-02" db="EMBL/GenBank/DDBJ databases">
        <title>A draft genome for the cacao thread blight pathogen Marasmius crinis-equi.</title>
        <authorList>
            <person name="Cohen S.P."/>
            <person name="Baruah I.K."/>
            <person name="Amoako-Attah I."/>
            <person name="Bukari Y."/>
            <person name="Meinhardt L.W."/>
            <person name="Bailey B.A."/>
        </authorList>
    </citation>
    <scope>NUCLEOTIDE SEQUENCE [LARGE SCALE GENOMIC DNA]</scope>
    <source>
        <strain evidence="3 4">GH-76</strain>
    </source>
</reference>
<feature type="domain" description="Protein kinase" evidence="2">
    <location>
        <begin position="338"/>
        <end position="652"/>
    </location>
</feature>
<organism evidence="3 4">
    <name type="scientific">Marasmius crinis-equi</name>
    <dbReference type="NCBI Taxonomy" id="585013"/>
    <lineage>
        <taxon>Eukaryota</taxon>
        <taxon>Fungi</taxon>
        <taxon>Dikarya</taxon>
        <taxon>Basidiomycota</taxon>
        <taxon>Agaricomycotina</taxon>
        <taxon>Agaricomycetes</taxon>
        <taxon>Agaricomycetidae</taxon>
        <taxon>Agaricales</taxon>
        <taxon>Marasmiineae</taxon>
        <taxon>Marasmiaceae</taxon>
        <taxon>Marasmius</taxon>
    </lineage>
</organism>
<evidence type="ECO:0000313" key="4">
    <source>
        <dbReference type="Proteomes" id="UP001465976"/>
    </source>
</evidence>
<feature type="compositionally biased region" description="Low complexity" evidence="1">
    <location>
        <begin position="342"/>
        <end position="356"/>
    </location>
</feature>
<feature type="region of interest" description="Disordered" evidence="1">
    <location>
        <begin position="320"/>
        <end position="370"/>
    </location>
</feature>
<comment type="caution">
    <text evidence="3">The sequence shown here is derived from an EMBL/GenBank/DDBJ whole genome shotgun (WGS) entry which is preliminary data.</text>
</comment>
<dbReference type="InterPro" id="IPR000719">
    <property type="entry name" value="Prot_kinase_dom"/>
</dbReference>
<keyword evidence="4" id="KW-1185">Reference proteome</keyword>
<dbReference type="EMBL" id="JBAHYK010000448">
    <property type="protein sequence ID" value="KAL0573895.1"/>
    <property type="molecule type" value="Genomic_DNA"/>
</dbReference>
<dbReference type="Pfam" id="PF00069">
    <property type="entry name" value="Pkinase"/>
    <property type="match status" value="1"/>
</dbReference>
<dbReference type="Gene3D" id="1.10.510.10">
    <property type="entry name" value="Transferase(Phosphotransferase) domain 1"/>
    <property type="match status" value="1"/>
</dbReference>
<proteinExistence type="predicted"/>